<feature type="compositionally biased region" description="Basic and acidic residues" evidence="1">
    <location>
        <begin position="108"/>
        <end position="129"/>
    </location>
</feature>
<feature type="compositionally biased region" description="Low complexity" evidence="1">
    <location>
        <begin position="203"/>
        <end position="227"/>
    </location>
</feature>
<feature type="compositionally biased region" description="Low complexity" evidence="1">
    <location>
        <begin position="45"/>
        <end position="55"/>
    </location>
</feature>
<feature type="compositionally biased region" description="Basic and acidic residues" evidence="1">
    <location>
        <begin position="147"/>
        <end position="157"/>
    </location>
</feature>
<evidence type="ECO:0000256" key="1">
    <source>
        <dbReference type="SAM" id="MobiDB-lite"/>
    </source>
</evidence>
<sequence>MHKNVIAKSTLGLPLPPSCSCRRPKAIPKKDAFSSTHQSGPTGTSPSRRSLASLPLKKERPTSAGTERTAAASAKAAARARRLRVACRVVAECSAEERKPEANGIARVTEEERGMQTRDKAATATERTRRREGRRRAPANRAPADSARTRRPGEGRTRRATSRRRRESARRRAGRRRAGSPGNGWWGWWALRETAAKWRRRSAAAASSARSGGSASTWPREGSARAAGARRKNACSTSNRRSAAVYGDEGEADDAEGRPRALDGVGSGVEGKRKDGCAESRGGTDSRRCGAWRPDMTGGGGSRSEVGGRGTGVDRKRRGVDCGLVVTTGLAAGSWFGSDGP</sequence>
<feature type="compositionally biased region" description="Basic and acidic residues" evidence="1">
    <location>
        <begin position="270"/>
        <end position="288"/>
    </location>
</feature>
<dbReference type="AlphaFoldDB" id="A0A2S3I2H9"/>
<dbReference type="EMBL" id="CM008051">
    <property type="protein sequence ID" value="PAN35348.1"/>
    <property type="molecule type" value="Genomic_DNA"/>
</dbReference>
<accession>A0A2S3I2H9</accession>
<feature type="compositionally biased region" description="Basic residues" evidence="1">
    <location>
        <begin position="158"/>
        <end position="178"/>
    </location>
</feature>
<feature type="compositionally biased region" description="Polar residues" evidence="1">
    <location>
        <begin position="33"/>
        <end position="44"/>
    </location>
</feature>
<feature type="region of interest" description="Disordered" evidence="1">
    <location>
        <begin position="1"/>
        <end position="316"/>
    </location>
</feature>
<proteinExistence type="predicted"/>
<organism evidence="2">
    <name type="scientific">Panicum hallii</name>
    <dbReference type="NCBI Taxonomy" id="206008"/>
    <lineage>
        <taxon>Eukaryota</taxon>
        <taxon>Viridiplantae</taxon>
        <taxon>Streptophyta</taxon>
        <taxon>Embryophyta</taxon>
        <taxon>Tracheophyta</taxon>
        <taxon>Spermatophyta</taxon>
        <taxon>Magnoliopsida</taxon>
        <taxon>Liliopsida</taxon>
        <taxon>Poales</taxon>
        <taxon>Poaceae</taxon>
        <taxon>PACMAD clade</taxon>
        <taxon>Panicoideae</taxon>
        <taxon>Panicodae</taxon>
        <taxon>Paniceae</taxon>
        <taxon>Panicinae</taxon>
        <taxon>Panicum</taxon>
        <taxon>Panicum sect. Panicum</taxon>
    </lineage>
</organism>
<name>A0A2S3I2H9_9POAL</name>
<reference evidence="2" key="1">
    <citation type="submission" date="2018-04" db="EMBL/GenBank/DDBJ databases">
        <title>WGS assembly of Panicum hallii.</title>
        <authorList>
            <person name="Lovell J."/>
            <person name="Jenkins J."/>
            <person name="Lowry D."/>
            <person name="Mamidi S."/>
            <person name="Sreedasyam A."/>
            <person name="Weng X."/>
            <person name="Barry K."/>
            <person name="Bonette J."/>
            <person name="Campitelli B."/>
            <person name="Daum C."/>
            <person name="Gordon S."/>
            <person name="Gould B."/>
            <person name="Lipzen A."/>
            <person name="Macqueen A."/>
            <person name="Palacio-Mejia J."/>
            <person name="Plott C."/>
            <person name="Shakirov E."/>
            <person name="Shu S."/>
            <person name="Yoshinaga Y."/>
            <person name="Zane M."/>
            <person name="Rokhsar D."/>
            <person name="Grimwood J."/>
            <person name="Schmutz J."/>
            <person name="Juenger T."/>
        </authorList>
    </citation>
    <scope>NUCLEOTIDE SEQUENCE [LARGE SCALE GENOMIC DNA]</scope>
    <source>
        <strain evidence="2">FIL2</strain>
    </source>
</reference>
<feature type="compositionally biased region" description="Gly residues" evidence="1">
    <location>
        <begin position="297"/>
        <end position="311"/>
    </location>
</feature>
<gene>
    <name evidence="2" type="ORF">PAHAL_6G201800</name>
</gene>
<dbReference type="Proteomes" id="UP000243499">
    <property type="component" value="Chromosome 6"/>
</dbReference>
<evidence type="ECO:0000313" key="2">
    <source>
        <dbReference type="EMBL" id="PAN35348.1"/>
    </source>
</evidence>
<dbReference type="Gramene" id="PAN35348">
    <property type="protein sequence ID" value="PAN35348"/>
    <property type="gene ID" value="PAHAL_6G201800"/>
</dbReference>
<protein>
    <submittedName>
        <fullName evidence="2">Uncharacterized protein</fullName>
    </submittedName>
</protein>
<feature type="compositionally biased region" description="Low complexity" evidence="1">
    <location>
        <begin position="68"/>
        <end position="77"/>
    </location>
</feature>